<gene>
    <name evidence="4" type="ORF">OHA22_08885</name>
</gene>
<dbReference type="GO" id="GO:0003677">
    <property type="term" value="F:DNA binding"/>
    <property type="evidence" value="ECO:0007669"/>
    <property type="project" value="InterPro"/>
</dbReference>
<protein>
    <submittedName>
        <fullName evidence="4">AAA family ATPase</fullName>
    </submittedName>
</protein>
<dbReference type="SUPFAM" id="SSF52540">
    <property type="entry name" value="P-loop containing nucleoside triphosphate hydrolases"/>
    <property type="match status" value="1"/>
</dbReference>
<feature type="domain" description="HTH luxR-type" evidence="3">
    <location>
        <begin position="912"/>
        <end position="977"/>
    </location>
</feature>
<name>A0AAU1ZU27_9ACTN</name>
<reference evidence="4" key="1">
    <citation type="submission" date="2022-10" db="EMBL/GenBank/DDBJ databases">
        <title>The complete genomes of actinobacterial strains from the NBC collection.</title>
        <authorList>
            <person name="Joergensen T.S."/>
            <person name="Alvarez Arevalo M."/>
            <person name="Sterndorff E.B."/>
            <person name="Faurdal D."/>
            <person name="Vuksanovic O."/>
            <person name="Mourched A.-S."/>
            <person name="Charusanti P."/>
            <person name="Shaw S."/>
            <person name="Blin K."/>
            <person name="Weber T."/>
        </authorList>
    </citation>
    <scope>NUCLEOTIDE SEQUENCE</scope>
    <source>
        <strain evidence="4">NBC_00093</strain>
    </source>
</reference>
<dbReference type="PROSITE" id="PS50043">
    <property type="entry name" value="HTH_LUXR_2"/>
    <property type="match status" value="1"/>
</dbReference>
<accession>A0AAU1ZU27</accession>
<dbReference type="InterPro" id="IPR016032">
    <property type="entry name" value="Sig_transdc_resp-reg_C-effctor"/>
</dbReference>
<dbReference type="InterPro" id="IPR036388">
    <property type="entry name" value="WH-like_DNA-bd_sf"/>
</dbReference>
<sequence length="982" mass="105004">MVAGAHDGPQEHADSAPFVSRAAEIGRLDSVLARLGAGGPAVVDVTGEAGIGKSRLLVEFCARARRRGLTVLRGRATEYERHSPFRPFADAFADLDRRALAAFPALSELSPVLRGEAEEPGRPGAGDRFGLYQATAAVLGRVGGAGLVVMLDDLHWADPASLELVDHLVRHPVPAPLLLVVSRRDRQIPAGVATTLARGVDTGAVLRLALGPLGERDCVEELAFDLPRPQAAELYAVSEGNPLYFLALLQARRGARLPRTPSSTAPASAVPGGRNIRSVDLKALLIDELSPLSPLERRTVEAAAVLGDHATPAMISDLTGSGVADTVEALRRLMRRDLVRPGQGGRGLVLRHPLIRTLVHEGIDPWRREEFHRRAAAELARAGASVVEQAHHLEQALTRWDPQAATVLVEAAEQTAMTAPAISAHWLEVVLRLLPDTPEHRSRRRGLMLLRAEALGLTGGLRESRKLLHQAMDMPGEDDDAVRTSAVALCALMERRLGRYPESDALLRRELARTPGRPAAQTVELRLGLGFSALSAARYPDVRAEVTEALATARSLGDEVREVRALALVAMGEAYEGDMAAARGFAEPAAQLADALTDDDLAGLCDPLSRLAWAEVFLENYTTAERHADRGLEIARRTGQLYLLPQFLLCKAHVHFHTCRITTALELADEAEPIARALGSGELLAFTLGFRSQILLQARPPGDPGALAVAEEAAAAAGTSDSWWASLASCMLAYAAYMAGDPHRVRDVLLRAGGGSDLRRLQPSVRPNFLELLTVAALGTGDVEEAERWAERAHKEAEQLHLPAQRGAALRSHAQIAAHRGDTAAAARLFAEAAAESVRSGAVLREAQSLLLGAPLAKAAGDGPRAAAMWHRGSRLASQGGARLLAGLAELVHPAVFEGSATPVEQLEQLDQADSLAALTRREREIAELVAVGLTSQAIATKLYLSRRTVESHLSRIYRKTAAPSRAALASMVAGRGRSQRP</sequence>
<evidence type="ECO:0000259" key="3">
    <source>
        <dbReference type="PROSITE" id="PS50043"/>
    </source>
</evidence>
<dbReference type="InterPro" id="IPR000792">
    <property type="entry name" value="Tscrpt_reg_LuxR_C"/>
</dbReference>
<dbReference type="PANTHER" id="PTHR16305:SF35">
    <property type="entry name" value="TRANSCRIPTIONAL ACTIVATOR DOMAIN"/>
    <property type="match status" value="1"/>
</dbReference>
<dbReference type="GO" id="GO:0006355">
    <property type="term" value="P:regulation of DNA-templated transcription"/>
    <property type="evidence" value="ECO:0007669"/>
    <property type="project" value="InterPro"/>
</dbReference>
<dbReference type="SUPFAM" id="SSF46894">
    <property type="entry name" value="C-terminal effector domain of the bipartite response regulators"/>
    <property type="match status" value="1"/>
</dbReference>
<evidence type="ECO:0000256" key="2">
    <source>
        <dbReference type="ARBA" id="ARBA00022840"/>
    </source>
</evidence>
<dbReference type="Gene3D" id="1.25.40.10">
    <property type="entry name" value="Tetratricopeptide repeat domain"/>
    <property type="match status" value="2"/>
</dbReference>
<dbReference type="InterPro" id="IPR011990">
    <property type="entry name" value="TPR-like_helical_dom_sf"/>
</dbReference>
<proteinExistence type="predicted"/>
<dbReference type="CDD" id="cd06170">
    <property type="entry name" value="LuxR_C_like"/>
    <property type="match status" value="1"/>
</dbReference>
<keyword evidence="1" id="KW-0547">Nucleotide-binding</keyword>
<dbReference type="Pfam" id="PF00196">
    <property type="entry name" value="GerE"/>
    <property type="match status" value="1"/>
</dbReference>
<dbReference type="SUPFAM" id="SSF48452">
    <property type="entry name" value="TPR-like"/>
    <property type="match status" value="1"/>
</dbReference>
<organism evidence="4">
    <name type="scientific">Streptomyces sp. NBC_00093</name>
    <dbReference type="NCBI Taxonomy" id="2975649"/>
    <lineage>
        <taxon>Bacteria</taxon>
        <taxon>Bacillati</taxon>
        <taxon>Actinomycetota</taxon>
        <taxon>Actinomycetes</taxon>
        <taxon>Kitasatosporales</taxon>
        <taxon>Streptomycetaceae</taxon>
        <taxon>Streptomyces</taxon>
    </lineage>
</organism>
<dbReference type="AlphaFoldDB" id="A0AAU1ZU27"/>
<dbReference type="GO" id="GO:0005524">
    <property type="term" value="F:ATP binding"/>
    <property type="evidence" value="ECO:0007669"/>
    <property type="project" value="UniProtKB-KW"/>
</dbReference>
<dbReference type="GO" id="GO:0005737">
    <property type="term" value="C:cytoplasm"/>
    <property type="evidence" value="ECO:0007669"/>
    <property type="project" value="TreeGrafter"/>
</dbReference>
<evidence type="ECO:0000256" key="1">
    <source>
        <dbReference type="ARBA" id="ARBA00022741"/>
    </source>
</evidence>
<keyword evidence="2" id="KW-0067">ATP-binding</keyword>
<dbReference type="Pfam" id="PF13191">
    <property type="entry name" value="AAA_16"/>
    <property type="match status" value="1"/>
</dbReference>
<dbReference type="EMBL" id="CP108222">
    <property type="protein sequence ID" value="WTT15627.1"/>
    <property type="molecule type" value="Genomic_DNA"/>
</dbReference>
<dbReference type="PRINTS" id="PR00038">
    <property type="entry name" value="HTHLUXR"/>
</dbReference>
<dbReference type="SMART" id="SM00421">
    <property type="entry name" value="HTH_LUXR"/>
    <property type="match status" value="1"/>
</dbReference>
<dbReference type="PANTHER" id="PTHR16305">
    <property type="entry name" value="TESTICULAR SOLUBLE ADENYLYL CYCLASE"/>
    <property type="match status" value="1"/>
</dbReference>
<dbReference type="PROSITE" id="PS00622">
    <property type="entry name" value="HTH_LUXR_1"/>
    <property type="match status" value="1"/>
</dbReference>
<dbReference type="Gene3D" id="1.10.10.10">
    <property type="entry name" value="Winged helix-like DNA-binding domain superfamily/Winged helix DNA-binding domain"/>
    <property type="match status" value="1"/>
</dbReference>
<dbReference type="GO" id="GO:0004016">
    <property type="term" value="F:adenylate cyclase activity"/>
    <property type="evidence" value="ECO:0007669"/>
    <property type="project" value="TreeGrafter"/>
</dbReference>
<evidence type="ECO:0000313" key="4">
    <source>
        <dbReference type="EMBL" id="WTT15627.1"/>
    </source>
</evidence>
<dbReference type="InterPro" id="IPR041664">
    <property type="entry name" value="AAA_16"/>
</dbReference>
<dbReference type="InterPro" id="IPR027417">
    <property type="entry name" value="P-loop_NTPase"/>
</dbReference>